<name>A0ABM0K7M0_APLCA</name>
<dbReference type="InterPro" id="IPR058560">
    <property type="entry name" value="DNA_primase_C"/>
</dbReference>
<feature type="region of interest" description="Disordered" evidence="8">
    <location>
        <begin position="410"/>
        <end position="453"/>
    </location>
</feature>
<evidence type="ECO:0000256" key="1">
    <source>
        <dbReference type="ARBA" id="ARBA00001966"/>
    </source>
</evidence>
<keyword evidence="3" id="KW-0639">Primosome</keyword>
<evidence type="ECO:0000256" key="2">
    <source>
        <dbReference type="ARBA" id="ARBA00022485"/>
    </source>
</evidence>
<keyword evidence="6" id="KW-0408">Iron</keyword>
<dbReference type="InterPro" id="IPR007238">
    <property type="entry name" value="DNA_primase_lsu_euk/arc"/>
</dbReference>
<dbReference type="Gene3D" id="1.20.930.80">
    <property type="match status" value="1"/>
</dbReference>
<sequence length="880" mass="99322">MSHYILRLILGGDKMTSSFFIQAEKTLFFSRLDRMVEREWRNLFKTLEKSFMHLSAAQECTTASQHHEMENLQYICLALKSQFLRWTNVASEICQCETQEKISLPFHCVFGLVASRQVELDKGMALVPVHCLKQVFAEQFEVLLRMTVKQASKSRERAMQDERLLHLANILTREYRAQTCHSKRRWAADVGRLQLPDLWRCSARFPPCMVSLVDTLRRQHRLRHHDRVQLTLFLKELGLSVHNALLLWKREFSTPTGSDGAPRCHHSWHGNERRYIYNIRHLYGLEGRRVDYCGHSCPTIQARSGGCVGSGGCPFVTLREQPAENWHFLRDLPTEAATEIRVLSRLGHYGKACKYFSHHLVKQSFSPMFKDFDHESHSQCCVGCGAEILHLEMSNTEKVEIVTKKCFASSDPSHSLGTHHRRSDSMRDTEHESASGAPQRAEERLSASRHSRKPCSYITRGKVDATVGVDSVVPTASLVKSPVGSKPHRCGLNNGPPNVRPFEDLSTNSVCRSHVMIQSHITTQSHGKTQSHDTTQSHLTTPSHDTTQSHLTTQSHDTTQSHLTTPSHDTIQSHLTTPSHDTTQSHDKTSDTTENNNGHGSRENSATNSSATQERTSQCCRNVTNSDLGNAAHRTFIDCDFRRRKASGTPTRQGELAVLNTSCSKKGESNVLNTCHNKTCCCVSSCSSCFPQDASSYFQKRKLVCSTNANGAGKFSCKCSAEKCSLLKRKLFTADVSKADYLCGNSGRVEAELDSPVRDCDSFIEGSEQRRPISEQHKPISEQHRPISEQHRPISEQHRPISEQHRPISVCRNSSCPDVSAECQSWRGKKRKLFCSDCECSSVGMSSPLSGDLRRSHNVLKQIDHPKEFYYSLTKHMHKI</sequence>
<evidence type="ECO:0000259" key="9">
    <source>
        <dbReference type="Pfam" id="PF04104"/>
    </source>
</evidence>
<keyword evidence="2" id="KW-0004">4Fe-4S</keyword>
<evidence type="ECO:0000256" key="4">
    <source>
        <dbReference type="ARBA" id="ARBA00022705"/>
    </source>
</evidence>
<evidence type="ECO:0000256" key="6">
    <source>
        <dbReference type="ARBA" id="ARBA00023004"/>
    </source>
</evidence>
<dbReference type="Pfam" id="PF04104">
    <property type="entry name" value="DNA_primase_lrg"/>
    <property type="match status" value="1"/>
</dbReference>
<dbReference type="PANTHER" id="PTHR10537:SF4">
    <property type="entry name" value="DNA PRIMASE LARGE SUBUNIT"/>
    <property type="match status" value="1"/>
</dbReference>
<feature type="compositionally biased region" description="Polar residues" evidence="8">
    <location>
        <begin position="521"/>
        <end position="582"/>
    </location>
</feature>
<keyword evidence="4" id="KW-0235">DNA replication</keyword>
<evidence type="ECO:0000256" key="3">
    <source>
        <dbReference type="ARBA" id="ARBA00022515"/>
    </source>
</evidence>
<keyword evidence="10" id="KW-1185">Reference proteome</keyword>
<organism evidence="10 11">
    <name type="scientific">Aplysia californica</name>
    <name type="common">California sea hare</name>
    <dbReference type="NCBI Taxonomy" id="6500"/>
    <lineage>
        <taxon>Eukaryota</taxon>
        <taxon>Metazoa</taxon>
        <taxon>Spiralia</taxon>
        <taxon>Lophotrochozoa</taxon>
        <taxon>Mollusca</taxon>
        <taxon>Gastropoda</taxon>
        <taxon>Heterobranchia</taxon>
        <taxon>Euthyneura</taxon>
        <taxon>Tectipleura</taxon>
        <taxon>Aplysiida</taxon>
        <taxon>Aplysioidea</taxon>
        <taxon>Aplysiidae</taxon>
        <taxon>Aplysia</taxon>
    </lineage>
</organism>
<dbReference type="RefSeq" id="XP_005110673.2">
    <property type="nucleotide sequence ID" value="XM_005110616.2"/>
</dbReference>
<feature type="region of interest" description="Disordered" evidence="8">
    <location>
        <begin position="771"/>
        <end position="803"/>
    </location>
</feature>
<accession>A0ABM0K7M0</accession>
<feature type="domain" description="DNA primase large subunit C-terminal" evidence="9">
    <location>
        <begin position="204"/>
        <end position="355"/>
    </location>
</feature>
<comment type="cofactor">
    <cofactor evidence="1">
        <name>[4Fe-4S] cluster</name>
        <dbReference type="ChEBI" id="CHEBI:49883"/>
    </cofactor>
</comment>
<protein>
    <submittedName>
        <fullName evidence="11">Uncharacterized protein LOC101853980</fullName>
    </submittedName>
</protein>
<proteinExistence type="predicted"/>
<dbReference type="PANTHER" id="PTHR10537">
    <property type="entry name" value="DNA PRIMASE LARGE SUBUNIT"/>
    <property type="match status" value="1"/>
</dbReference>
<keyword evidence="5" id="KW-0479">Metal-binding</keyword>
<keyword evidence="7" id="KW-0411">Iron-sulfur</keyword>
<evidence type="ECO:0000313" key="10">
    <source>
        <dbReference type="Proteomes" id="UP000694888"/>
    </source>
</evidence>
<gene>
    <name evidence="11" type="primary">LOC101853980</name>
</gene>
<dbReference type="GeneID" id="101853980"/>
<evidence type="ECO:0000256" key="8">
    <source>
        <dbReference type="SAM" id="MobiDB-lite"/>
    </source>
</evidence>
<evidence type="ECO:0000313" key="11">
    <source>
        <dbReference type="RefSeq" id="XP_005110673.2"/>
    </source>
</evidence>
<feature type="compositionally biased region" description="Basic and acidic residues" evidence="8">
    <location>
        <begin position="423"/>
        <end position="433"/>
    </location>
</feature>
<feature type="compositionally biased region" description="Polar residues" evidence="8">
    <location>
        <begin position="592"/>
        <end position="614"/>
    </location>
</feature>
<evidence type="ECO:0000256" key="7">
    <source>
        <dbReference type="ARBA" id="ARBA00023014"/>
    </source>
</evidence>
<reference evidence="11" key="1">
    <citation type="submission" date="2025-08" db="UniProtKB">
        <authorList>
            <consortium name="RefSeq"/>
        </authorList>
    </citation>
    <scope>IDENTIFICATION</scope>
</reference>
<evidence type="ECO:0000256" key="5">
    <source>
        <dbReference type="ARBA" id="ARBA00022723"/>
    </source>
</evidence>
<feature type="region of interest" description="Disordered" evidence="8">
    <location>
        <begin position="521"/>
        <end position="614"/>
    </location>
</feature>
<dbReference type="Proteomes" id="UP000694888">
    <property type="component" value="Unplaced"/>
</dbReference>
<dbReference type="Pfam" id="PF26466">
    <property type="entry name" value="DNA_primase_lrg_N"/>
    <property type="match status" value="1"/>
</dbReference>